<evidence type="ECO:0000313" key="2">
    <source>
        <dbReference type="EMBL" id="PQL93072.1"/>
    </source>
</evidence>
<dbReference type="AlphaFoldDB" id="A0A2S8ADN5"/>
<accession>A0A2S8ADN5</accession>
<feature type="transmembrane region" description="Helical" evidence="1">
    <location>
        <begin position="76"/>
        <end position="101"/>
    </location>
</feature>
<evidence type="ECO:0008006" key="4">
    <source>
        <dbReference type="Google" id="ProtNLM"/>
    </source>
</evidence>
<keyword evidence="1" id="KW-0812">Transmembrane</keyword>
<reference evidence="2 3" key="1">
    <citation type="submission" date="2018-02" db="EMBL/GenBank/DDBJ databases">
        <title>Genome sequences of Apibacter spp., gut symbionts of Asian honey bees.</title>
        <authorList>
            <person name="Kwong W.K."/>
            <person name="Steele M.I."/>
            <person name="Moran N.A."/>
        </authorList>
    </citation>
    <scope>NUCLEOTIDE SEQUENCE [LARGE SCALE GENOMIC DNA]</scope>
    <source>
        <strain evidence="3">wkB301</strain>
    </source>
</reference>
<evidence type="ECO:0000313" key="3">
    <source>
        <dbReference type="Proteomes" id="UP000238042"/>
    </source>
</evidence>
<keyword evidence="1" id="KW-0472">Membrane</keyword>
<organism evidence="2 3">
    <name type="scientific">Apibacter adventoris</name>
    <dbReference type="NCBI Taxonomy" id="1679466"/>
    <lineage>
        <taxon>Bacteria</taxon>
        <taxon>Pseudomonadati</taxon>
        <taxon>Bacteroidota</taxon>
        <taxon>Flavobacteriia</taxon>
        <taxon>Flavobacteriales</taxon>
        <taxon>Weeksellaceae</taxon>
        <taxon>Apibacter</taxon>
    </lineage>
</organism>
<dbReference type="OrthoDB" id="9810176at2"/>
<dbReference type="RefSeq" id="WP_105246593.1">
    <property type="nucleotide sequence ID" value="NZ_PSZM01000036.1"/>
</dbReference>
<dbReference type="EMBL" id="PSZM01000036">
    <property type="protein sequence ID" value="PQL93072.1"/>
    <property type="molecule type" value="Genomic_DNA"/>
</dbReference>
<protein>
    <recommendedName>
        <fullName evidence="4">DUF2085 domain-containing protein</fullName>
    </recommendedName>
</protein>
<evidence type="ECO:0000256" key="1">
    <source>
        <dbReference type="SAM" id="Phobius"/>
    </source>
</evidence>
<proteinExistence type="predicted"/>
<gene>
    <name evidence="2" type="ORF">C4S77_05250</name>
</gene>
<dbReference type="InterPro" id="IPR019206">
    <property type="entry name" value="DUF2085_TM"/>
</dbReference>
<dbReference type="Proteomes" id="UP000238042">
    <property type="component" value="Unassembled WGS sequence"/>
</dbReference>
<feature type="transmembrane region" description="Helical" evidence="1">
    <location>
        <begin position="21"/>
        <end position="43"/>
    </location>
</feature>
<name>A0A2S8ADN5_9FLAO</name>
<sequence length="111" mass="12867">MYKFHACHQKPERSFFWKGKQFPLCARCTGIYIAFVPFSFLFIFFDINIWYSILLLLPAYLDGSTQLFFKRESNNILRVITGFLCGIGLASLASCLGKFIGNFILEYILNK</sequence>
<keyword evidence="3" id="KW-1185">Reference proteome</keyword>
<keyword evidence="1" id="KW-1133">Transmembrane helix</keyword>
<comment type="caution">
    <text evidence="2">The sequence shown here is derived from an EMBL/GenBank/DDBJ whole genome shotgun (WGS) entry which is preliminary data.</text>
</comment>
<dbReference type="Pfam" id="PF09858">
    <property type="entry name" value="DUF2085"/>
    <property type="match status" value="1"/>
</dbReference>